<feature type="active site" description="Proton acceptor" evidence="7 8">
    <location>
        <position position="150"/>
    </location>
</feature>
<comment type="function">
    <text evidence="7 9">Excises uracil residues from the DNA which can arise as a result of misincorporation of dUMP residues by DNA polymerase or due to deamination of cytosine.</text>
</comment>
<evidence type="ECO:0000256" key="10">
    <source>
        <dbReference type="SAM" id="MobiDB-lite"/>
    </source>
</evidence>
<reference evidence="12" key="1">
    <citation type="submission" date="2021-01" db="EMBL/GenBank/DDBJ databases">
        <authorList>
            <person name="Corre E."/>
            <person name="Pelletier E."/>
            <person name="Niang G."/>
            <person name="Scheremetjew M."/>
            <person name="Finn R."/>
            <person name="Kale V."/>
            <person name="Holt S."/>
            <person name="Cochrane G."/>
            <person name="Meng A."/>
            <person name="Brown T."/>
            <person name="Cohen L."/>
        </authorList>
    </citation>
    <scope>NUCLEOTIDE SEQUENCE</scope>
    <source>
        <strain evidence="12">Pop2</strain>
    </source>
</reference>
<evidence type="ECO:0000256" key="6">
    <source>
        <dbReference type="ARBA" id="ARBA00023204"/>
    </source>
</evidence>
<dbReference type="CDD" id="cd10027">
    <property type="entry name" value="UDG-F1-like"/>
    <property type="match status" value="1"/>
</dbReference>
<sequence>MITSYFSPKKTKTTKSSDSTSTSTSTTTPSRKRGSSQTEDDDNDSRQDSSKRTKKFASSSSSSLQSSSPSLCTEAVDLLSYLDADTGEEEVKTWKSALSRHTSTPGFASLAKFVASERSKNTIYPPASDTFSALNLTPLNKVKVVIVGQDPYHGPNQGHGLAFSVRKGVAIPPSLRNIYKELKNDPNVDFPSTGTMPTHGFLERWSKQGVILLNAVLTVKAHNANSHAKKGWENFTDEIIRILDKESKGLVFLLWGKPASKKTESIIQRGANGRHTIICTSHPSPLGASKTSSPFLGSKCFSRANDALRERGMEPIDWNVDGPIAVSSSSNDEEQC</sequence>
<dbReference type="GO" id="GO:0004844">
    <property type="term" value="F:uracil DNA N-glycosylase activity"/>
    <property type="evidence" value="ECO:0007669"/>
    <property type="project" value="UniProtKB-UniRule"/>
</dbReference>
<gene>
    <name evidence="12" type="ORF">DBRI1063_LOCUS17902</name>
</gene>
<dbReference type="NCBIfam" id="NF003588">
    <property type="entry name" value="PRK05254.1-1"/>
    <property type="match status" value="1"/>
</dbReference>
<dbReference type="AlphaFoldDB" id="A0A7S1ZMX8"/>
<dbReference type="GO" id="GO:0005634">
    <property type="term" value="C:nucleus"/>
    <property type="evidence" value="ECO:0007669"/>
    <property type="project" value="UniProtKB-SubCell"/>
</dbReference>
<evidence type="ECO:0000256" key="1">
    <source>
        <dbReference type="ARBA" id="ARBA00001400"/>
    </source>
</evidence>
<dbReference type="Gene3D" id="3.40.470.10">
    <property type="entry name" value="Uracil-DNA glycosylase-like domain"/>
    <property type="match status" value="1"/>
</dbReference>
<name>A0A7S1ZMX8_9STRA</name>
<dbReference type="HAMAP" id="MF_00148">
    <property type="entry name" value="UDG"/>
    <property type="match status" value="1"/>
</dbReference>
<feature type="domain" description="Uracil-DNA glycosylase-like" evidence="11">
    <location>
        <begin position="135"/>
        <end position="308"/>
    </location>
</feature>
<dbReference type="EC" id="3.2.2.27" evidence="3 7"/>
<keyword evidence="4 7" id="KW-0227">DNA damage</keyword>
<dbReference type="SMART" id="SM00986">
    <property type="entry name" value="UDG"/>
    <property type="match status" value="1"/>
</dbReference>
<evidence type="ECO:0000256" key="3">
    <source>
        <dbReference type="ARBA" id="ARBA00012030"/>
    </source>
</evidence>
<evidence type="ECO:0000313" key="12">
    <source>
        <dbReference type="EMBL" id="CAD9343579.1"/>
    </source>
</evidence>
<dbReference type="NCBIfam" id="NF003589">
    <property type="entry name" value="PRK05254.1-2"/>
    <property type="match status" value="1"/>
</dbReference>
<comment type="catalytic activity">
    <reaction evidence="1 7 9">
        <text>Hydrolyzes single-stranded DNA or mismatched double-stranded DNA and polynucleotides, releasing free uracil.</text>
        <dbReference type="EC" id="3.2.2.27"/>
    </reaction>
</comment>
<dbReference type="SMART" id="SM00987">
    <property type="entry name" value="UreE_C"/>
    <property type="match status" value="1"/>
</dbReference>
<dbReference type="InterPro" id="IPR018085">
    <property type="entry name" value="Ura-DNA_Glyclase_AS"/>
</dbReference>
<evidence type="ECO:0000259" key="11">
    <source>
        <dbReference type="SMART" id="SM00986"/>
    </source>
</evidence>
<dbReference type="PANTHER" id="PTHR11264">
    <property type="entry name" value="URACIL-DNA GLYCOSYLASE"/>
    <property type="match status" value="1"/>
</dbReference>
<keyword evidence="5 7" id="KW-0378">Hydrolase</keyword>
<comment type="subcellular location">
    <subcellularLocation>
        <location evidence="7">Mitochondrion</location>
    </subcellularLocation>
    <subcellularLocation>
        <location evidence="7">Nucleus</location>
    </subcellularLocation>
</comment>
<dbReference type="InterPro" id="IPR005122">
    <property type="entry name" value="Uracil-DNA_glycosylase-like"/>
</dbReference>
<comment type="similarity">
    <text evidence="2 7 9">Belongs to the uracil-DNA glycosylase (UDG) superfamily. UNG family.</text>
</comment>
<organism evidence="12">
    <name type="scientific">Ditylum brightwellii</name>
    <dbReference type="NCBI Taxonomy" id="49249"/>
    <lineage>
        <taxon>Eukaryota</taxon>
        <taxon>Sar</taxon>
        <taxon>Stramenopiles</taxon>
        <taxon>Ochrophyta</taxon>
        <taxon>Bacillariophyta</taxon>
        <taxon>Mediophyceae</taxon>
        <taxon>Lithodesmiophycidae</taxon>
        <taxon>Lithodesmiales</taxon>
        <taxon>Lithodesmiaceae</taxon>
        <taxon>Ditylum</taxon>
    </lineage>
</organism>
<dbReference type="PANTHER" id="PTHR11264:SF0">
    <property type="entry name" value="URACIL-DNA GLYCOSYLASE"/>
    <property type="match status" value="1"/>
</dbReference>
<dbReference type="GO" id="GO:0097510">
    <property type="term" value="P:base-excision repair, AP site formation via deaminated base removal"/>
    <property type="evidence" value="ECO:0007669"/>
    <property type="project" value="TreeGrafter"/>
</dbReference>
<keyword evidence="7" id="KW-0496">Mitochondrion</keyword>
<feature type="compositionally biased region" description="Low complexity" evidence="10">
    <location>
        <begin position="56"/>
        <end position="68"/>
    </location>
</feature>
<dbReference type="FunFam" id="3.40.470.10:FF:000001">
    <property type="entry name" value="Uracil-DNA glycosylase"/>
    <property type="match status" value="1"/>
</dbReference>
<evidence type="ECO:0000256" key="4">
    <source>
        <dbReference type="ARBA" id="ARBA00022763"/>
    </source>
</evidence>
<accession>A0A7S1ZMX8</accession>
<keyword evidence="7" id="KW-0539">Nucleus</keyword>
<protein>
    <recommendedName>
        <fullName evidence="3 7">Uracil-DNA glycosylase</fullName>
        <shortName evidence="7">UDG</shortName>
        <ecNumber evidence="3 7">3.2.2.27</ecNumber>
    </recommendedName>
</protein>
<evidence type="ECO:0000256" key="9">
    <source>
        <dbReference type="RuleBase" id="RU003780"/>
    </source>
</evidence>
<dbReference type="Pfam" id="PF03167">
    <property type="entry name" value="UDG"/>
    <property type="match status" value="1"/>
</dbReference>
<evidence type="ECO:0000256" key="2">
    <source>
        <dbReference type="ARBA" id="ARBA00008184"/>
    </source>
</evidence>
<dbReference type="InterPro" id="IPR036895">
    <property type="entry name" value="Uracil-DNA_glycosylase-like_sf"/>
</dbReference>
<feature type="compositionally biased region" description="Low complexity" evidence="10">
    <location>
        <begin position="1"/>
        <end position="29"/>
    </location>
</feature>
<evidence type="ECO:0000256" key="5">
    <source>
        <dbReference type="ARBA" id="ARBA00022801"/>
    </source>
</evidence>
<dbReference type="NCBIfam" id="NF003592">
    <property type="entry name" value="PRK05254.1-5"/>
    <property type="match status" value="1"/>
</dbReference>
<dbReference type="PROSITE" id="PS00130">
    <property type="entry name" value="U_DNA_GLYCOSYLASE"/>
    <property type="match status" value="1"/>
</dbReference>
<evidence type="ECO:0000256" key="8">
    <source>
        <dbReference type="PROSITE-ProRule" id="PRU10072"/>
    </source>
</evidence>
<keyword evidence="6 7" id="KW-0234">DNA repair</keyword>
<dbReference type="SUPFAM" id="SSF52141">
    <property type="entry name" value="Uracil-DNA glycosylase-like"/>
    <property type="match status" value="1"/>
</dbReference>
<dbReference type="NCBIfam" id="TIGR00628">
    <property type="entry name" value="ung"/>
    <property type="match status" value="1"/>
</dbReference>
<proteinExistence type="inferred from homology"/>
<dbReference type="GO" id="GO:0005739">
    <property type="term" value="C:mitochondrion"/>
    <property type="evidence" value="ECO:0007669"/>
    <property type="project" value="UniProtKB-SubCell"/>
</dbReference>
<evidence type="ECO:0000256" key="7">
    <source>
        <dbReference type="HAMAP-Rule" id="MF_03166"/>
    </source>
</evidence>
<dbReference type="EMBL" id="HBGN01027712">
    <property type="protein sequence ID" value="CAD9343579.1"/>
    <property type="molecule type" value="Transcribed_RNA"/>
</dbReference>
<feature type="region of interest" description="Disordered" evidence="10">
    <location>
        <begin position="1"/>
        <end position="68"/>
    </location>
</feature>
<dbReference type="InterPro" id="IPR002043">
    <property type="entry name" value="UDG_fam1"/>
</dbReference>